<reference evidence="3" key="1">
    <citation type="submission" date="2017-02" db="EMBL/GenBank/DDBJ databases">
        <authorList>
            <person name="Varghese N."/>
            <person name="Submissions S."/>
        </authorList>
    </citation>
    <scope>NUCLEOTIDE SEQUENCE [LARGE SCALE GENOMIC DNA]</scope>
    <source>
        <strain evidence="3">UM2</strain>
    </source>
</reference>
<dbReference type="InterPro" id="IPR037401">
    <property type="entry name" value="SnoaL-like"/>
</dbReference>
<dbReference type="Pfam" id="PF12680">
    <property type="entry name" value="SnoaL_2"/>
    <property type="match status" value="1"/>
</dbReference>
<feature type="domain" description="SnoaL-like" evidence="1">
    <location>
        <begin position="11"/>
        <end position="113"/>
    </location>
</feature>
<dbReference type="Gene3D" id="3.10.450.50">
    <property type="match status" value="1"/>
</dbReference>
<dbReference type="AlphaFoldDB" id="A0A1T5FHX2"/>
<sequence>MTDPEKNLATVRRFWDAIGSGDVDAYLATFAPGAVARDPVNRPPLETDEQRRAYLEGVLGAFSDIRVATDFVTSCGDHTASKWTLTAKGGDGSDVRLEGIDVARHAEDGRIAELWGFF</sequence>
<dbReference type="OrthoDB" id="5185819at2"/>
<name>A0A1T5FHX2_9SPHN</name>
<dbReference type="Proteomes" id="UP000189818">
    <property type="component" value="Unassembled WGS sequence"/>
</dbReference>
<evidence type="ECO:0000313" key="3">
    <source>
        <dbReference type="Proteomes" id="UP000189818"/>
    </source>
</evidence>
<organism evidence="2 3">
    <name type="scientific">Rhizorhabdus histidinilytica</name>
    <dbReference type="NCBI Taxonomy" id="439228"/>
    <lineage>
        <taxon>Bacteria</taxon>
        <taxon>Pseudomonadati</taxon>
        <taxon>Pseudomonadota</taxon>
        <taxon>Alphaproteobacteria</taxon>
        <taxon>Sphingomonadales</taxon>
        <taxon>Sphingomonadaceae</taxon>
        <taxon>Rhizorhabdus</taxon>
    </lineage>
</organism>
<evidence type="ECO:0000313" key="2">
    <source>
        <dbReference type="EMBL" id="SKB95686.1"/>
    </source>
</evidence>
<dbReference type="SUPFAM" id="SSF54427">
    <property type="entry name" value="NTF2-like"/>
    <property type="match status" value="1"/>
</dbReference>
<gene>
    <name evidence="2" type="ORF">SAMN06295920_109221</name>
</gene>
<dbReference type="RefSeq" id="WP_012048732.1">
    <property type="nucleotide sequence ID" value="NZ_FUYM01000009.1"/>
</dbReference>
<evidence type="ECO:0000259" key="1">
    <source>
        <dbReference type="Pfam" id="PF12680"/>
    </source>
</evidence>
<protein>
    <submittedName>
        <fullName evidence="2">SnoaL-like domain-containing protein</fullName>
    </submittedName>
</protein>
<accession>A0A1T5FHX2</accession>
<keyword evidence="3" id="KW-1185">Reference proteome</keyword>
<dbReference type="STRING" id="439228.SAMN06295920_109221"/>
<proteinExistence type="predicted"/>
<dbReference type="InterPro" id="IPR032710">
    <property type="entry name" value="NTF2-like_dom_sf"/>
</dbReference>
<dbReference type="EMBL" id="FUYM01000009">
    <property type="protein sequence ID" value="SKB95686.1"/>
    <property type="molecule type" value="Genomic_DNA"/>
</dbReference>